<reference evidence="2" key="2">
    <citation type="journal article" date="2020" name="Nat. Commun.">
        <title>Large-scale genome sequencing of mycorrhizal fungi provides insights into the early evolution of symbiotic traits.</title>
        <authorList>
            <person name="Miyauchi S."/>
            <person name="Kiss E."/>
            <person name="Kuo A."/>
            <person name="Drula E."/>
            <person name="Kohler A."/>
            <person name="Sanchez-Garcia M."/>
            <person name="Morin E."/>
            <person name="Andreopoulos B."/>
            <person name="Barry K.W."/>
            <person name="Bonito G."/>
            <person name="Buee M."/>
            <person name="Carver A."/>
            <person name="Chen C."/>
            <person name="Cichocki N."/>
            <person name="Clum A."/>
            <person name="Culley D."/>
            <person name="Crous P.W."/>
            <person name="Fauchery L."/>
            <person name="Girlanda M."/>
            <person name="Hayes R.D."/>
            <person name="Keri Z."/>
            <person name="LaButti K."/>
            <person name="Lipzen A."/>
            <person name="Lombard V."/>
            <person name="Magnuson J."/>
            <person name="Maillard F."/>
            <person name="Murat C."/>
            <person name="Nolan M."/>
            <person name="Ohm R.A."/>
            <person name="Pangilinan J."/>
            <person name="Pereira M.F."/>
            <person name="Perotto S."/>
            <person name="Peter M."/>
            <person name="Pfister S."/>
            <person name="Riley R."/>
            <person name="Sitrit Y."/>
            <person name="Stielow J.B."/>
            <person name="Szollosi G."/>
            <person name="Zifcakova L."/>
            <person name="Stursova M."/>
            <person name="Spatafora J.W."/>
            <person name="Tedersoo L."/>
            <person name="Vaario L.M."/>
            <person name="Yamada A."/>
            <person name="Yan M."/>
            <person name="Wang P."/>
            <person name="Xu J."/>
            <person name="Bruns T."/>
            <person name="Baldrian P."/>
            <person name="Vilgalys R."/>
            <person name="Dunand C."/>
            <person name="Henrissat B."/>
            <person name="Grigoriev I.V."/>
            <person name="Hibbett D."/>
            <person name="Nagy L.G."/>
            <person name="Martin F.M."/>
        </authorList>
    </citation>
    <scope>NUCLEOTIDE SEQUENCE</scope>
    <source>
        <strain evidence="2">Prilba</strain>
    </source>
</reference>
<accession>A0A9P5T924</accession>
<dbReference type="Proteomes" id="UP000759537">
    <property type="component" value="Unassembled WGS sequence"/>
</dbReference>
<organism evidence="2 3">
    <name type="scientific">Russula ochroleuca</name>
    <dbReference type="NCBI Taxonomy" id="152965"/>
    <lineage>
        <taxon>Eukaryota</taxon>
        <taxon>Fungi</taxon>
        <taxon>Dikarya</taxon>
        <taxon>Basidiomycota</taxon>
        <taxon>Agaricomycotina</taxon>
        <taxon>Agaricomycetes</taxon>
        <taxon>Russulales</taxon>
        <taxon>Russulaceae</taxon>
        <taxon>Russula</taxon>
    </lineage>
</organism>
<evidence type="ECO:0000313" key="3">
    <source>
        <dbReference type="Proteomes" id="UP000759537"/>
    </source>
</evidence>
<dbReference type="EMBL" id="WHVB01000009">
    <property type="protein sequence ID" value="KAF8479539.1"/>
    <property type="molecule type" value="Genomic_DNA"/>
</dbReference>
<proteinExistence type="predicted"/>
<evidence type="ECO:0000256" key="1">
    <source>
        <dbReference type="SAM" id="MobiDB-lite"/>
    </source>
</evidence>
<reference evidence="2" key="1">
    <citation type="submission" date="2019-10" db="EMBL/GenBank/DDBJ databases">
        <authorList>
            <consortium name="DOE Joint Genome Institute"/>
            <person name="Kuo A."/>
            <person name="Miyauchi S."/>
            <person name="Kiss E."/>
            <person name="Drula E."/>
            <person name="Kohler A."/>
            <person name="Sanchez-Garcia M."/>
            <person name="Andreopoulos B."/>
            <person name="Barry K.W."/>
            <person name="Bonito G."/>
            <person name="Buee M."/>
            <person name="Carver A."/>
            <person name="Chen C."/>
            <person name="Cichocki N."/>
            <person name="Clum A."/>
            <person name="Culley D."/>
            <person name="Crous P.W."/>
            <person name="Fauchery L."/>
            <person name="Girlanda M."/>
            <person name="Hayes R."/>
            <person name="Keri Z."/>
            <person name="LaButti K."/>
            <person name="Lipzen A."/>
            <person name="Lombard V."/>
            <person name="Magnuson J."/>
            <person name="Maillard F."/>
            <person name="Morin E."/>
            <person name="Murat C."/>
            <person name="Nolan M."/>
            <person name="Ohm R."/>
            <person name="Pangilinan J."/>
            <person name="Pereira M."/>
            <person name="Perotto S."/>
            <person name="Peter M."/>
            <person name="Riley R."/>
            <person name="Sitrit Y."/>
            <person name="Stielow B."/>
            <person name="Szollosi G."/>
            <person name="Zifcakova L."/>
            <person name="Stursova M."/>
            <person name="Spatafora J.W."/>
            <person name="Tedersoo L."/>
            <person name="Vaario L.-M."/>
            <person name="Yamada A."/>
            <person name="Yan M."/>
            <person name="Wang P."/>
            <person name="Xu J."/>
            <person name="Bruns T."/>
            <person name="Baldrian P."/>
            <person name="Vilgalys R."/>
            <person name="Henrissat B."/>
            <person name="Grigoriev I.V."/>
            <person name="Hibbett D."/>
            <person name="Nagy L.G."/>
            <person name="Martin F.M."/>
        </authorList>
    </citation>
    <scope>NUCLEOTIDE SEQUENCE</scope>
    <source>
        <strain evidence="2">Prilba</strain>
    </source>
</reference>
<protein>
    <submittedName>
        <fullName evidence="2">Uncharacterized protein</fullName>
    </submittedName>
</protein>
<evidence type="ECO:0000313" key="2">
    <source>
        <dbReference type="EMBL" id="KAF8479539.1"/>
    </source>
</evidence>
<name>A0A9P5T924_9AGAM</name>
<feature type="region of interest" description="Disordered" evidence="1">
    <location>
        <begin position="60"/>
        <end position="98"/>
    </location>
</feature>
<sequence length="251" mass="27129">MGAQPLVSNGVPCARRREVPLNFSCPIKGVGTQIFRGSGDTLVTHAHLFALAFVDIRGQRGCPHRRPQRSPPRPRHPSARTLPRRTRAHPRRDTQAHAHAGRLAHTFNATLEPPLTSLHPWLASSGCVMSIASDSADICESVFLARLTNSWTMATTCCLLPRLRTCLFTPSSVACTTSETTCTNVHRAWSASRAVASFPTAVGSCRSTTTSATLLSVDPTTVADLDALERQAQVRHLTVSLENTPLHPTAS</sequence>
<keyword evidence="3" id="KW-1185">Reference proteome</keyword>
<dbReference type="AlphaFoldDB" id="A0A9P5T924"/>
<feature type="compositionally biased region" description="Basic residues" evidence="1">
    <location>
        <begin position="62"/>
        <end position="90"/>
    </location>
</feature>
<comment type="caution">
    <text evidence="2">The sequence shown here is derived from an EMBL/GenBank/DDBJ whole genome shotgun (WGS) entry which is preliminary data.</text>
</comment>
<gene>
    <name evidence="2" type="ORF">DFH94DRAFT_744226</name>
</gene>